<feature type="active site" evidence="9">
    <location>
        <position position="123"/>
    </location>
</feature>
<comment type="function">
    <text evidence="9 10">This protein specifically catalyzes the removal of signal peptides from prolipoproteins.</text>
</comment>
<protein>
    <recommendedName>
        <fullName evidence="9">Lipoprotein signal peptidase</fullName>
        <ecNumber evidence="9">3.4.23.36</ecNumber>
    </recommendedName>
    <alternativeName>
        <fullName evidence="9">Prolipoprotein signal peptidase</fullName>
    </alternativeName>
    <alternativeName>
        <fullName evidence="9">Signal peptidase II</fullName>
        <shortName evidence="9">SPase II</shortName>
    </alternativeName>
</protein>
<dbReference type="PRINTS" id="PR00781">
    <property type="entry name" value="LIPOSIGPTASE"/>
</dbReference>
<evidence type="ECO:0000256" key="5">
    <source>
        <dbReference type="ARBA" id="ARBA00022750"/>
    </source>
</evidence>
<comment type="similarity">
    <text evidence="1 9 11">Belongs to the peptidase A8 family.</text>
</comment>
<reference evidence="13" key="1">
    <citation type="submission" date="2016-10" db="EMBL/GenBank/DDBJ databases">
        <authorList>
            <person name="Varghese N."/>
            <person name="Submissions S."/>
        </authorList>
    </citation>
    <scope>NUCLEOTIDE SEQUENCE [LARGE SCALE GENOMIC DNA]</scope>
    <source>
        <strain evidence="13">930I</strain>
    </source>
</reference>
<dbReference type="EMBL" id="FNCV01000010">
    <property type="protein sequence ID" value="SDH70359.1"/>
    <property type="molecule type" value="Genomic_DNA"/>
</dbReference>
<dbReference type="STRING" id="83401.SAMN05421742_11069"/>
<name>A0A1G8EKY2_9PROT</name>
<comment type="subcellular location">
    <subcellularLocation>
        <location evidence="9">Cell membrane</location>
        <topology evidence="9">Multi-pass membrane protein</topology>
    </subcellularLocation>
</comment>
<evidence type="ECO:0000256" key="7">
    <source>
        <dbReference type="ARBA" id="ARBA00022989"/>
    </source>
</evidence>
<dbReference type="UniPathway" id="UPA00665"/>
<sequence>MRLPALAQPLTRLGRGLVPAALVLLLDQLTKWVMVSLVMVPPRIIEVTPFFNLVMAWNTGVSFSLFTGAGPWLLTGLSLGIAGGLMLWLARADGKRLRLALSLIIGGAIGNAIDRIRFGAVADFLDVHAMGYHWPAFNVADSAITIGAVLLVWDSLFPARKG</sequence>
<keyword evidence="6 9" id="KW-0378">Hydrolase</keyword>
<feature type="transmembrane region" description="Helical" evidence="9">
    <location>
        <begin position="97"/>
        <end position="113"/>
    </location>
</feature>
<dbReference type="AlphaFoldDB" id="A0A1G8EKY2"/>
<organism evidence="12 13">
    <name type="scientific">Roseospirillum parvum</name>
    <dbReference type="NCBI Taxonomy" id="83401"/>
    <lineage>
        <taxon>Bacteria</taxon>
        <taxon>Pseudomonadati</taxon>
        <taxon>Pseudomonadota</taxon>
        <taxon>Alphaproteobacteria</taxon>
        <taxon>Rhodospirillales</taxon>
        <taxon>Rhodospirillaceae</taxon>
        <taxon>Roseospirillum</taxon>
    </lineage>
</organism>
<dbReference type="NCBIfam" id="TIGR00077">
    <property type="entry name" value="lspA"/>
    <property type="match status" value="1"/>
</dbReference>
<keyword evidence="3 9" id="KW-0645">Protease</keyword>
<keyword evidence="4 9" id="KW-0812">Transmembrane</keyword>
<dbReference type="EC" id="3.4.23.36" evidence="9"/>
<evidence type="ECO:0000256" key="2">
    <source>
        <dbReference type="ARBA" id="ARBA00022475"/>
    </source>
</evidence>
<dbReference type="HAMAP" id="MF_00161">
    <property type="entry name" value="LspA"/>
    <property type="match status" value="1"/>
</dbReference>
<evidence type="ECO:0000256" key="3">
    <source>
        <dbReference type="ARBA" id="ARBA00022670"/>
    </source>
</evidence>
<evidence type="ECO:0000256" key="4">
    <source>
        <dbReference type="ARBA" id="ARBA00022692"/>
    </source>
</evidence>
<evidence type="ECO:0000256" key="10">
    <source>
        <dbReference type="RuleBase" id="RU000594"/>
    </source>
</evidence>
<dbReference type="Pfam" id="PF01252">
    <property type="entry name" value="Peptidase_A8"/>
    <property type="match status" value="1"/>
</dbReference>
<evidence type="ECO:0000256" key="6">
    <source>
        <dbReference type="ARBA" id="ARBA00022801"/>
    </source>
</evidence>
<feature type="transmembrane region" description="Helical" evidence="9">
    <location>
        <begin position="20"/>
        <end position="40"/>
    </location>
</feature>
<keyword evidence="5 9" id="KW-0064">Aspartyl protease</keyword>
<dbReference type="InterPro" id="IPR001872">
    <property type="entry name" value="Peptidase_A8"/>
</dbReference>
<comment type="pathway">
    <text evidence="9">Protein modification; lipoprotein biosynthesis (signal peptide cleavage).</text>
</comment>
<keyword evidence="13" id="KW-1185">Reference proteome</keyword>
<evidence type="ECO:0000256" key="1">
    <source>
        <dbReference type="ARBA" id="ARBA00006139"/>
    </source>
</evidence>
<evidence type="ECO:0000313" key="12">
    <source>
        <dbReference type="EMBL" id="SDH70359.1"/>
    </source>
</evidence>
<keyword evidence="8 9" id="KW-0472">Membrane</keyword>
<gene>
    <name evidence="9" type="primary">lspA</name>
    <name evidence="12" type="ORF">SAMN05421742_11069</name>
</gene>
<evidence type="ECO:0000256" key="9">
    <source>
        <dbReference type="HAMAP-Rule" id="MF_00161"/>
    </source>
</evidence>
<dbReference type="Proteomes" id="UP000217076">
    <property type="component" value="Unassembled WGS sequence"/>
</dbReference>
<keyword evidence="2 9" id="KW-1003">Cell membrane</keyword>
<dbReference type="GO" id="GO:0004190">
    <property type="term" value="F:aspartic-type endopeptidase activity"/>
    <property type="evidence" value="ECO:0007669"/>
    <property type="project" value="UniProtKB-UniRule"/>
</dbReference>
<dbReference type="PANTHER" id="PTHR33695:SF1">
    <property type="entry name" value="LIPOPROTEIN SIGNAL PEPTIDASE"/>
    <property type="match status" value="1"/>
</dbReference>
<dbReference type="OrthoDB" id="9810259at2"/>
<dbReference type="PROSITE" id="PS00855">
    <property type="entry name" value="SPASE_II"/>
    <property type="match status" value="1"/>
</dbReference>
<dbReference type="RefSeq" id="WP_092621071.1">
    <property type="nucleotide sequence ID" value="NZ_FNCV01000010.1"/>
</dbReference>
<feature type="active site" evidence="9">
    <location>
        <position position="141"/>
    </location>
</feature>
<feature type="transmembrane region" description="Helical" evidence="9">
    <location>
        <begin position="133"/>
        <end position="153"/>
    </location>
</feature>
<comment type="catalytic activity">
    <reaction evidence="9 10">
        <text>Release of signal peptides from bacterial membrane prolipoproteins. Hydrolyzes -Xaa-Yaa-Zaa-|-(S,diacylglyceryl)Cys-, in which Xaa is hydrophobic (preferably Leu), and Yaa (Ala or Ser) and Zaa (Gly or Ala) have small, neutral side chains.</text>
        <dbReference type="EC" id="3.4.23.36"/>
    </reaction>
</comment>
<accession>A0A1G8EKY2</accession>
<dbReference type="GO" id="GO:0006508">
    <property type="term" value="P:proteolysis"/>
    <property type="evidence" value="ECO:0007669"/>
    <property type="project" value="UniProtKB-KW"/>
</dbReference>
<keyword evidence="7 9" id="KW-1133">Transmembrane helix</keyword>
<dbReference type="GO" id="GO:0005886">
    <property type="term" value="C:plasma membrane"/>
    <property type="evidence" value="ECO:0007669"/>
    <property type="project" value="UniProtKB-SubCell"/>
</dbReference>
<evidence type="ECO:0000313" key="13">
    <source>
        <dbReference type="Proteomes" id="UP000217076"/>
    </source>
</evidence>
<feature type="transmembrane region" description="Helical" evidence="9">
    <location>
        <begin position="72"/>
        <end position="90"/>
    </location>
</feature>
<dbReference type="PANTHER" id="PTHR33695">
    <property type="entry name" value="LIPOPROTEIN SIGNAL PEPTIDASE"/>
    <property type="match status" value="1"/>
</dbReference>
<proteinExistence type="inferred from homology"/>
<evidence type="ECO:0000256" key="11">
    <source>
        <dbReference type="RuleBase" id="RU004181"/>
    </source>
</evidence>
<evidence type="ECO:0000256" key="8">
    <source>
        <dbReference type="ARBA" id="ARBA00023136"/>
    </source>
</evidence>